<name>A0A1H2A8E6_9BRAD</name>
<dbReference type="PANTHER" id="PTHR22893">
    <property type="entry name" value="NADH OXIDOREDUCTASE-RELATED"/>
    <property type="match status" value="1"/>
</dbReference>
<comment type="cofactor">
    <cofactor evidence="1">
        <name>FMN</name>
        <dbReference type="ChEBI" id="CHEBI:58210"/>
    </cofactor>
</comment>
<protein>
    <submittedName>
        <fullName evidence="5">N-ethylmaleimide reductase</fullName>
    </submittedName>
</protein>
<keyword evidence="6" id="KW-1185">Reference proteome</keyword>
<evidence type="ECO:0000313" key="6">
    <source>
        <dbReference type="Proteomes" id="UP000243904"/>
    </source>
</evidence>
<dbReference type="RefSeq" id="WP_349536696.1">
    <property type="nucleotide sequence ID" value="NZ_LT629750.1"/>
</dbReference>
<dbReference type="SUPFAM" id="SSF51395">
    <property type="entry name" value="FMN-linked oxidoreductases"/>
    <property type="match status" value="1"/>
</dbReference>
<dbReference type="Pfam" id="PF00724">
    <property type="entry name" value="Oxidored_FMN"/>
    <property type="match status" value="1"/>
</dbReference>
<feature type="domain" description="NADH:flavin oxidoreductase/NADH oxidase N-terminal" evidence="4">
    <location>
        <begin position="8"/>
        <end position="349"/>
    </location>
</feature>
<dbReference type="GO" id="GO:0005829">
    <property type="term" value="C:cytosol"/>
    <property type="evidence" value="ECO:0007669"/>
    <property type="project" value="UniProtKB-ARBA"/>
</dbReference>
<evidence type="ECO:0000313" key="5">
    <source>
        <dbReference type="EMBL" id="SDT42147.1"/>
    </source>
</evidence>
<sequence length="381" mass="41432">MGINVQKKLFTPVQIGPITLKHRVVMPPISRLRAQPGTGIPSDLQLDYYTQRASDGGLMITEATAIAASARGYYHAPGLYADEHVAGWKRITDAVHAKGAYFFTQLWHAGRTTHVSITGSQPVTASVDPTYWADPSIVVDTPDGFRQTSPHRALETAEIASILDQYRAAARNAKKAGFDGVELMAANGHLIDQFLQNNTNKRSDQYGGTVENRMRLLVEVVQTLSEVWGADRVGVRLAPSGTFNGMGDSNPRALFRSVAERLDGFGLAYLHLIEPRVKGGETIAEAQAPVAAQELSKIFKGPVIAAGGFNPETAEASVVNGDASLIAFGRHFIANPDLPRRIELGLRLNPYDRSTFYGYTARGYTDYPTYETSLQALLPTS</sequence>
<reference evidence="6" key="1">
    <citation type="submission" date="2016-10" db="EMBL/GenBank/DDBJ databases">
        <authorList>
            <person name="Varghese N."/>
            <person name="Submissions S."/>
        </authorList>
    </citation>
    <scope>NUCLEOTIDE SEQUENCE [LARGE SCALE GENOMIC DNA]</scope>
    <source>
        <strain evidence="6">GAS369</strain>
    </source>
</reference>
<dbReference type="FunFam" id="3.20.20.70:FF:000059">
    <property type="entry name" value="N-ethylmaleimide reductase, FMN-linked"/>
    <property type="match status" value="1"/>
</dbReference>
<dbReference type="Gene3D" id="3.20.20.70">
    <property type="entry name" value="Aldolase class I"/>
    <property type="match status" value="1"/>
</dbReference>
<evidence type="ECO:0000256" key="1">
    <source>
        <dbReference type="ARBA" id="ARBA00001917"/>
    </source>
</evidence>
<dbReference type="PANTHER" id="PTHR22893:SF91">
    <property type="entry name" value="NADPH DEHYDROGENASE 2-RELATED"/>
    <property type="match status" value="1"/>
</dbReference>
<evidence type="ECO:0000256" key="3">
    <source>
        <dbReference type="ARBA" id="ARBA00023002"/>
    </source>
</evidence>
<dbReference type="GO" id="GO:0010181">
    <property type="term" value="F:FMN binding"/>
    <property type="evidence" value="ECO:0007669"/>
    <property type="project" value="InterPro"/>
</dbReference>
<dbReference type="AlphaFoldDB" id="A0A1H2A8E6"/>
<evidence type="ECO:0000259" key="4">
    <source>
        <dbReference type="Pfam" id="PF00724"/>
    </source>
</evidence>
<organism evidence="5 6">
    <name type="scientific">Bradyrhizobium canariense</name>
    <dbReference type="NCBI Taxonomy" id="255045"/>
    <lineage>
        <taxon>Bacteria</taxon>
        <taxon>Pseudomonadati</taxon>
        <taxon>Pseudomonadota</taxon>
        <taxon>Alphaproteobacteria</taxon>
        <taxon>Hyphomicrobiales</taxon>
        <taxon>Nitrobacteraceae</taxon>
        <taxon>Bradyrhizobium</taxon>
    </lineage>
</organism>
<dbReference type="InterPro" id="IPR001155">
    <property type="entry name" value="OxRdtase_FMN_N"/>
</dbReference>
<gene>
    <name evidence="5" type="ORF">SAMN05444158_5962</name>
</gene>
<dbReference type="InterPro" id="IPR013785">
    <property type="entry name" value="Aldolase_TIM"/>
</dbReference>
<proteinExistence type="inferred from homology"/>
<dbReference type="GO" id="GO:0016628">
    <property type="term" value="F:oxidoreductase activity, acting on the CH-CH group of donors, NAD or NADP as acceptor"/>
    <property type="evidence" value="ECO:0007669"/>
    <property type="project" value="UniProtKB-ARBA"/>
</dbReference>
<evidence type="ECO:0000256" key="2">
    <source>
        <dbReference type="ARBA" id="ARBA00005979"/>
    </source>
</evidence>
<accession>A0A1H2A8E6</accession>
<dbReference type="Proteomes" id="UP000243904">
    <property type="component" value="Chromosome I"/>
</dbReference>
<comment type="similarity">
    <text evidence="2">Belongs to the NADH:flavin oxidoreductase/NADH oxidase family.</text>
</comment>
<dbReference type="InterPro" id="IPR045247">
    <property type="entry name" value="Oye-like"/>
</dbReference>
<dbReference type="CDD" id="cd02933">
    <property type="entry name" value="OYE_like_FMN"/>
    <property type="match status" value="1"/>
</dbReference>
<dbReference type="EMBL" id="LT629750">
    <property type="protein sequence ID" value="SDT42147.1"/>
    <property type="molecule type" value="Genomic_DNA"/>
</dbReference>
<keyword evidence="3" id="KW-0560">Oxidoreductase</keyword>